<dbReference type="SUPFAM" id="SSF88946">
    <property type="entry name" value="Sigma2 domain of RNA polymerase sigma factors"/>
    <property type="match status" value="1"/>
</dbReference>
<dbReference type="Gene3D" id="1.10.1740.10">
    <property type="match status" value="1"/>
</dbReference>
<keyword evidence="3" id="KW-0731">Sigma factor</keyword>
<proteinExistence type="inferred from homology"/>
<evidence type="ECO:0000313" key="8">
    <source>
        <dbReference type="Proteomes" id="UP000725002"/>
    </source>
</evidence>
<gene>
    <name evidence="7" type="ORF">IAB75_05620</name>
</gene>
<evidence type="ECO:0000256" key="2">
    <source>
        <dbReference type="ARBA" id="ARBA00023015"/>
    </source>
</evidence>
<dbReference type="GO" id="GO:0006352">
    <property type="term" value="P:DNA-templated transcription initiation"/>
    <property type="evidence" value="ECO:0007669"/>
    <property type="project" value="InterPro"/>
</dbReference>
<evidence type="ECO:0000256" key="4">
    <source>
        <dbReference type="ARBA" id="ARBA00023163"/>
    </source>
</evidence>
<name>A0A940DRT1_9BACT</name>
<evidence type="ECO:0000259" key="5">
    <source>
        <dbReference type="Pfam" id="PF04542"/>
    </source>
</evidence>
<accession>A0A940DRT1</accession>
<dbReference type="AlphaFoldDB" id="A0A940DRT1"/>
<dbReference type="InterPro" id="IPR013325">
    <property type="entry name" value="RNA_pol_sigma_r2"/>
</dbReference>
<dbReference type="InterPro" id="IPR014327">
    <property type="entry name" value="RNA_pol_sigma70_bacteroid"/>
</dbReference>
<dbReference type="InterPro" id="IPR013249">
    <property type="entry name" value="RNA_pol_sigma70_r4_t2"/>
</dbReference>
<feature type="domain" description="RNA polymerase sigma factor 70 region 4 type 2" evidence="6">
    <location>
        <begin position="128"/>
        <end position="180"/>
    </location>
</feature>
<feature type="domain" description="RNA polymerase sigma-70 region 2" evidence="5">
    <location>
        <begin position="36"/>
        <end position="100"/>
    </location>
</feature>
<dbReference type="InterPro" id="IPR013324">
    <property type="entry name" value="RNA_pol_sigma_r3/r4-like"/>
</dbReference>
<keyword evidence="4" id="KW-0804">Transcription</keyword>
<sequence length="195" mass="22430">MVKSDSVDADHIGAKDEPLWGEFRATGSHKVFRKFFMSWYSDLCRYALYWLPDMQDAEEVVLDFFMHLWLHRSTVNISSSFKGYALMSVRNRCISRLRCSRVTVSIEDLDPLSCLYEQDGMSVEDASRIVWEAVSTLPAKSREIFRKSRNEGMTNADIAASMGISVKTVEGHITRSLKAIRVALKKYFIFIFLSF</sequence>
<dbReference type="Pfam" id="PF08281">
    <property type="entry name" value="Sigma70_r4_2"/>
    <property type="match status" value="1"/>
</dbReference>
<organism evidence="7 8">
    <name type="scientific">Candidatus Cryptobacteroides avicola</name>
    <dbReference type="NCBI Taxonomy" id="2840757"/>
    <lineage>
        <taxon>Bacteria</taxon>
        <taxon>Pseudomonadati</taxon>
        <taxon>Bacteroidota</taxon>
        <taxon>Bacteroidia</taxon>
        <taxon>Bacteroidales</taxon>
        <taxon>Candidatus Cryptobacteroides</taxon>
    </lineage>
</organism>
<dbReference type="PANTHER" id="PTHR43133">
    <property type="entry name" value="RNA POLYMERASE ECF-TYPE SIGMA FACTO"/>
    <property type="match status" value="1"/>
</dbReference>
<dbReference type="Gene3D" id="1.10.10.10">
    <property type="entry name" value="Winged helix-like DNA-binding domain superfamily/Winged helix DNA-binding domain"/>
    <property type="match status" value="1"/>
</dbReference>
<dbReference type="Proteomes" id="UP000725002">
    <property type="component" value="Unassembled WGS sequence"/>
</dbReference>
<comment type="caution">
    <text evidence="7">The sequence shown here is derived from an EMBL/GenBank/DDBJ whole genome shotgun (WGS) entry which is preliminary data.</text>
</comment>
<evidence type="ECO:0000259" key="6">
    <source>
        <dbReference type="Pfam" id="PF08281"/>
    </source>
</evidence>
<keyword evidence="2" id="KW-0805">Transcription regulation</keyword>
<reference evidence="7" key="1">
    <citation type="submission" date="2020-10" db="EMBL/GenBank/DDBJ databases">
        <authorList>
            <person name="Gilroy R."/>
        </authorList>
    </citation>
    <scope>NUCLEOTIDE SEQUENCE</scope>
    <source>
        <strain evidence="7">G3-8215</strain>
    </source>
</reference>
<dbReference type="CDD" id="cd06171">
    <property type="entry name" value="Sigma70_r4"/>
    <property type="match status" value="1"/>
</dbReference>
<dbReference type="InterPro" id="IPR036388">
    <property type="entry name" value="WH-like_DNA-bd_sf"/>
</dbReference>
<dbReference type="GO" id="GO:0003677">
    <property type="term" value="F:DNA binding"/>
    <property type="evidence" value="ECO:0007669"/>
    <property type="project" value="InterPro"/>
</dbReference>
<dbReference type="InterPro" id="IPR014284">
    <property type="entry name" value="RNA_pol_sigma-70_dom"/>
</dbReference>
<dbReference type="NCBIfam" id="TIGR02937">
    <property type="entry name" value="sigma70-ECF"/>
    <property type="match status" value="1"/>
</dbReference>
<dbReference type="GO" id="GO:0016987">
    <property type="term" value="F:sigma factor activity"/>
    <property type="evidence" value="ECO:0007669"/>
    <property type="project" value="UniProtKB-KW"/>
</dbReference>
<evidence type="ECO:0000256" key="3">
    <source>
        <dbReference type="ARBA" id="ARBA00023082"/>
    </source>
</evidence>
<evidence type="ECO:0000256" key="1">
    <source>
        <dbReference type="ARBA" id="ARBA00010641"/>
    </source>
</evidence>
<reference evidence="7" key="2">
    <citation type="journal article" date="2021" name="PeerJ">
        <title>Extensive microbial diversity within the chicken gut microbiome revealed by metagenomics and culture.</title>
        <authorList>
            <person name="Gilroy R."/>
            <person name="Ravi A."/>
            <person name="Getino M."/>
            <person name="Pursley I."/>
            <person name="Horton D.L."/>
            <person name="Alikhan N.F."/>
            <person name="Baker D."/>
            <person name="Gharbi K."/>
            <person name="Hall N."/>
            <person name="Watson M."/>
            <person name="Adriaenssens E.M."/>
            <person name="Foster-Nyarko E."/>
            <person name="Jarju S."/>
            <person name="Secka A."/>
            <person name="Antonio M."/>
            <person name="Oren A."/>
            <person name="Chaudhuri R.R."/>
            <person name="La Ragione R."/>
            <person name="Hildebrand F."/>
            <person name="Pallen M.J."/>
        </authorList>
    </citation>
    <scope>NUCLEOTIDE SEQUENCE</scope>
    <source>
        <strain evidence="7">G3-8215</strain>
    </source>
</reference>
<dbReference type="PANTHER" id="PTHR43133:SF46">
    <property type="entry name" value="RNA POLYMERASE SIGMA-70 FACTOR ECF SUBFAMILY"/>
    <property type="match status" value="1"/>
</dbReference>
<dbReference type="InterPro" id="IPR039425">
    <property type="entry name" value="RNA_pol_sigma-70-like"/>
</dbReference>
<dbReference type="Pfam" id="PF04542">
    <property type="entry name" value="Sigma70_r2"/>
    <property type="match status" value="1"/>
</dbReference>
<evidence type="ECO:0000313" key="7">
    <source>
        <dbReference type="EMBL" id="MBO8483575.1"/>
    </source>
</evidence>
<protein>
    <submittedName>
        <fullName evidence="7">RNA polymerase sigma-70 factor</fullName>
    </submittedName>
</protein>
<dbReference type="EMBL" id="JADILV010000037">
    <property type="protein sequence ID" value="MBO8483575.1"/>
    <property type="molecule type" value="Genomic_DNA"/>
</dbReference>
<dbReference type="InterPro" id="IPR007627">
    <property type="entry name" value="RNA_pol_sigma70_r2"/>
</dbReference>
<comment type="similarity">
    <text evidence="1">Belongs to the sigma-70 factor family. ECF subfamily.</text>
</comment>
<dbReference type="SUPFAM" id="SSF88659">
    <property type="entry name" value="Sigma3 and sigma4 domains of RNA polymerase sigma factors"/>
    <property type="match status" value="1"/>
</dbReference>
<dbReference type="NCBIfam" id="TIGR02985">
    <property type="entry name" value="Sig70_bacteroi1"/>
    <property type="match status" value="1"/>
</dbReference>